<gene>
    <name evidence="1" type="ORF">TWF481_012070</name>
</gene>
<reference evidence="1 2" key="1">
    <citation type="submission" date="2023-08" db="EMBL/GenBank/DDBJ databases">
        <authorList>
            <person name="Palmer J.M."/>
        </authorList>
    </citation>
    <scope>NUCLEOTIDE SEQUENCE [LARGE SCALE GENOMIC DNA]</scope>
    <source>
        <strain evidence="1 2">TWF481</strain>
    </source>
</reference>
<name>A0AAV9VYF8_9PEZI</name>
<accession>A0AAV9VYF8</accession>
<dbReference type="Proteomes" id="UP001370758">
    <property type="component" value="Unassembled WGS sequence"/>
</dbReference>
<sequence length="328" mass="35565">MPNVTFSVGSPLAYNIRSLELPGKVHKIKVTFEHGENVFTSPDFELGTTHSTGSAGVPLLGRLVFSYTYNCENKSVTLCSTDYPSGDGMKLLTFPKDTTDICVEHSADVGFPADEGFSGGLWNYQSNLMPGAAQIFKGITRNASDSLITALRSDPKLIVQLRALPAELSIESALALSQVYRDGEYVEMYDHTKVYGPEFSILGYGSVLNNPPTAVLAGNFANVLGSTGDRKINGWAWLELWERQVNGGNPATDCASKHYNGFQCNNVGRYNLVGGHVVIGNAARPGTIGGNDVYIIPICDAHNKYTFIGPMAPVIYSQAVWLNNYHNP</sequence>
<dbReference type="EMBL" id="JAVHJL010000009">
    <property type="protein sequence ID" value="KAK6497665.1"/>
    <property type="molecule type" value="Genomic_DNA"/>
</dbReference>
<evidence type="ECO:0000313" key="1">
    <source>
        <dbReference type="EMBL" id="KAK6497665.1"/>
    </source>
</evidence>
<dbReference type="AlphaFoldDB" id="A0AAV9VYF8"/>
<protein>
    <submittedName>
        <fullName evidence="1">Uncharacterized protein</fullName>
    </submittedName>
</protein>
<keyword evidence="2" id="KW-1185">Reference proteome</keyword>
<proteinExistence type="predicted"/>
<comment type="caution">
    <text evidence="1">The sequence shown here is derived from an EMBL/GenBank/DDBJ whole genome shotgun (WGS) entry which is preliminary data.</text>
</comment>
<evidence type="ECO:0000313" key="2">
    <source>
        <dbReference type="Proteomes" id="UP001370758"/>
    </source>
</evidence>
<organism evidence="1 2">
    <name type="scientific">Arthrobotrys musiformis</name>
    <dbReference type="NCBI Taxonomy" id="47236"/>
    <lineage>
        <taxon>Eukaryota</taxon>
        <taxon>Fungi</taxon>
        <taxon>Dikarya</taxon>
        <taxon>Ascomycota</taxon>
        <taxon>Pezizomycotina</taxon>
        <taxon>Orbiliomycetes</taxon>
        <taxon>Orbiliales</taxon>
        <taxon>Orbiliaceae</taxon>
        <taxon>Arthrobotrys</taxon>
    </lineage>
</organism>